<sequence length="553" mass="63557">MVRFLGIEHAVVWLTLLATQVSTLNVLVWSTTISQSHVNFMGSIADFLVEDGHNVTMMLLENDPDVVTPGTKLAQQVIWFSGPYVEPDEWYRISWKQGDVFNTRTINFLDFFRMEHINFKLCSGLLDDEVLLETLRRGKFDLVILEMFHFCPAGIFEIVGIPKVMITSALGMTYAHYKLLGMDFPLSYVPTQMTSHGTKMTFLERSYNVAFWYMSQFCYYYMMVYEQIIFYWRFGLSFPRLDKLYTEKMDYIMLNTNEFTESSRPTIPAVRHIGGATIPEPKPLGPEMESIMSKAKKGVVLFSLGSVVNGDKMPEDVRSAFLDAFRSFPDYQFVWKSSKNFQANFTHPNVHYQSWVPQVDLLADPRLKAFITHGGMNSILEALYFGVPLITLPVFGDQDSNSAVAAEHGYSYPLDKFTITAEKVKDALKEVLRDDKQIQNTYVRNAQHASRLLTGHIHRSREELLRLVRLSGSSPPLLHLRLNHGHLSLLQYYNVDVYLLGLIIAYGIFKFVKWIVHRYGRMKRRILATANAIKPPSYAHALKSSNCIKQKKH</sequence>
<dbReference type="PANTHER" id="PTHR48043:SF23">
    <property type="entry name" value="UDP-GLUCURONOSYLTRANSFERASE"/>
    <property type="match status" value="1"/>
</dbReference>
<keyword evidence="4 8" id="KW-0328">Glycosyltransferase</keyword>
<dbReference type="Gene3D" id="3.40.50.2000">
    <property type="entry name" value="Glycogen Phosphorylase B"/>
    <property type="match status" value="2"/>
</dbReference>
<reference evidence="11 12" key="1">
    <citation type="journal article" date="2017" name="Curr. Biol.">
        <title>Genome architecture and evolution of a unichromosomal asexual nematode.</title>
        <authorList>
            <person name="Fradin H."/>
            <person name="Zegar C."/>
            <person name="Gutwein M."/>
            <person name="Lucas J."/>
            <person name="Kovtun M."/>
            <person name="Corcoran D."/>
            <person name="Baugh L.R."/>
            <person name="Kiontke K."/>
            <person name="Gunsalus K."/>
            <person name="Fitch D.H."/>
            <person name="Piano F."/>
        </authorList>
    </citation>
    <scope>NUCLEOTIDE SEQUENCE [LARGE SCALE GENOMIC DNA]</scope>
    <source>
        <strain evidence="11">PF1309</strain>
    </source>
</reference>
<keyword evidence="9" id="KW-0472">Membrane</keyword>
<evidence type="ECO:0000256" key="6">
    <source>
        <dbReference type="ARBA" id="ARBA00022729"/>
    </source>
</evidence>
<dbReference type="PANTHER" id="PTHR48043">
    <property type="entry name" value="EG:EG0003.4 PROTEIN-RELATED"/>
    <property type="match status" value="1"/>
</dbReference>
<keyword evidence="9" id="KW-0812">Transmembrane</keyword>
<dbReference type="Pfam" id="PF00201">
    <property type="entry name" value="UDPGT"/>
    <property type="match status" value="1"/>
</dbReference>
<evidence type="ECO:0000256" key="5">
    <source>
        <dbReference type="ARBA" id="ARBA00022679"/>
    </source>
</evidence>
<dbReference type="SUPFAM" id="SSF53756">
    <property type="entry name" value="UDP-Glycosyltransferase/glycogen phosphorylase"/>
    <property type="match status" value="1"/>
</dbReference>
<dbReference type="GO" id="GO:0015020">
    <property type="term" value="F:glucuronosyltransferase activity"/>
    <property type="evidence" value="ECO:0007669"/>
    <property type="project" value="UniProtKB-EC"/>
</dbReference>
<evidence type="ECO:0000313" key="12">
    <source>
        <dbReference type="Proteomes" id="UP000218231"/>
    </source>
</evidence>
<evidence type="ECO:0000256" key="4">
    <source>
        <dbReference type="ARBA" id="ARBA00022676"/>
    </source>
</evidence>
<organism evidence="11 12">
    <name type="scientific">Diploscapter pachys</name>
    <dbReference type="NCBI Taxonomy" id="2018661"/>
    <lineage>
        <taxon>Eukaryota</taxon>
        <taxon>Metazoa</taxon>
        <taxon>Ecdysozoa</taxon>
        <taxon>Nematoda</taxon>
        <taxon>Chromadorea</taxon>
        <taxon>Rhabditida</taxon>
        <taxon>Rhabditina</taxon>
        <taxon>Rhabditomorpha</taxon>
        <taxon>Rhabditoidea</taxon>
        <taxon>Rhabditidae</taxon>
        <taxon>Diploscapter</taxon>
    </lineage>
</organism>
<evidence type="ECO:0000256" key="1">
    <source>
        <dbReference type="ARBA" id="ARBA00004167"/>
    </source>
</evidence>
<feature type="transmembrane region" description="Helical" evidence="9">
    <location>
        <begin position="497"/>
        <end position="516"/>
    </location>
</feature>
<evidence type="ECO:0000256" key="7">
    <source>
        <dbReference type="ARBA" id="ARBA00047475"/>
    </source>
</evidence>
<dbReference type="GO" id="GO:0016020">
    <property type="term" value="C:membrane"/>
    <property type="evidence" value="ECO:0007669"/>
    <property type="project" value="UniProtKB-SubCell"/>
</dbReference>
<dbReference type="FunFam" id="3.40.50.2000:FF:000021">
    <property type="entry name" value="UDP-glucuronosyltransferase"/>
    <property type="match status" value="1"/>
</dbReference>
<dbReference type="InterPro" id="IPR050271">
    <property type="entry name" value="UDP-glycosyltransferase"/>
</dbReference>
<dbReference type="InterPro" id="IPR002213">
    <property type="entry name" value="UDP_glucos_trans"/>
</dbReference>
<evidence type="ECO:0000256" key="9">
    <source>
        <dbReference type="SAM" id="Phobius"/>
    </source>
</evidence>
<comment type="similarity">
    <text evidence="2 8">Belongs to the UDP-glycosyltransferase family.</text>
</comment>
<dbReference type="InterPro" id="IPR035595">
    <property type="entry name" value="UDP_glycos_trans_CS"/>
</dbReference>
<comment type="subcellular location">
    <subcellularLocation>
        <location evidence="1">Membrane</location>
        <topology evidence="1">Single-pass membrane protein</topology>
    </subcellularLocation>
</comment>
<gene>
    <name evidence="11" type="ORF">WR25_05201</name>
</gene>
<evidence type="ECO:0000256" key="10">
    <source>
        <dbReference type="SAM" id="SignalP"/>
    </source>
</evidence>
<name>A0A2A2JDD6_9BILA</name>
<feature type="chain" id="PRO_5012810349" description="glucuronosyltransferase" evidence="10">
    <location>
        <begin position="24"/>
        <end position="553"/>
    </location>
</feature>
<keyword evidence="5 8" id="KW-0808">Transferase</keyword>
<dbReference type="CDD" id="cd03784">
    <property type="entry name" value="GT1_Gtf-like"/>
    <property type="match status" value="1"/>
</dbReference>
<keyword evidence="6 10" id="KW-0732">Signal</keyword>
<dbReference type="EMBL" id="LIAE01010513">
    <property type="protein sequence ID" value="PAV59599.1"/>
    <property type="molecule type" value="Genomic_DNA"/>
</dbReference>
<dbReference type="PROSITE" id="PS00375">
    <property type="entry name" value="UDPGT"/>
    <property type="match status" value="1"/>
</dbReference>
<dbReference type="AlphaFoldDB" id="A0A2A2JDD6"/>
<dbReference type="OrthoDB" id="5835829at2759"/>
<evidence type="ECO:0000313" key="11">
    <source>
        <dbReference type="EMBL" id="PAV59599.1"/>
    </source>
</evidence>
<feature type="signal peptide" evidence="10">
    <location>
        <begin position="1"/>
        <end position="23"/>
    </location>
</feature>
<keyword evidence="12" id="KW-1185">Reference proteome</keyword>
<keyword evidence="9" id="KW-1133">Transmembrane helix</keyword>
<evidence type="ECO:0000256" key="2">
    <source>
        <dbReference type="ARBA" id="ARBA00009995"/>
    </source>
</evidence>
<comment type="caution">
    <text evidence="11">The sequence shown here is derived from an EMBL/GenBank/DDBJ whole genome shotgun (WGS) entry which is preliminary data.</text>
</comment>
<protein>
    <recommendedName>
        <fullName evidence="3">glucuronosyltransferase</fullName>
        <ecNumber evidence="3">2.4.1.17</ecNumber>
    </recommendedName>
</protein>
<dbReference type="Proteomes" id="UP000218231">
    <property type="component" value="Unassembled WGS sequence"/>
</dbReference>
<accession>A0A2A2JDD6</accession>
<dbReference type="STRING" id="2018661.A0A2A2JDD6"/>
<evidence type="ECO:0000256" key="3">
    <source>
        <dbReference type="ARBA" id="ARBA00012544"/>
    </source>
</evidence>
<dbReference type="EC" id="2.4.1.17" evidence="3"/>
<evidence type="ECO:0000256" key="8">
    <source>
        <dbReference type="RuleBase" id="RU003718"/>
    </source>
</evidence>
<comment type="catalytic activity">
    <reaction evidence="7">
        <text>glucuronate acceptor + UDP-alpha-D-glucuronate = acceptor beta-D-glucuronoside + UDP + H(+)</text>
        <dbReference type="Rhea" id="RHEA:21032"/>
        <dbReference type="ChEBI" id="CHEBI:15378"/>
        <dbReference type="ChEBI" id="CHEBI:58052"/>
        <dbReference type="ChEBI" id="CHEBI:58223"/>
        <dbReference type="ChEBI" id="CHEBI:132367"/>
        <dbReference type="ChEBI" id="CHEBI:132368"/>
        <dbReference type="EC" id="2.4.1.17"/>
    </reaction>
</comment>
<proteinExistence type="inferred from homology"/>